<dbReference type="AlphaFoldDB" id="A0A1G2B576"/>
<dbReference type="InterPro" id="IPR013783">
    <property type="entry name" value="Ig-like_fold"/>
</dbReference>
<keyword evidence="1" id="KW-1133">Transmembrane helix</keyword>
<accession>A0A1G2B576</accession>
<keyword evidence="1" id="KW-0812">Transmembrane</keyword>
<dbReference type="EMBL" id="MHKE01000008">
    <property type="protein sequence ID" value="OGY84344.1"/>
    <property type="molecule type" value="Genomic_DNA"/>
</dbReference>
<feature type="domain" description="Fibronectin type-III" evidence="2">
    <location>
        <begin position="212"/>
        <end position="302"/>
    </location>
</feature>
<dbReference type="Gene3D" id="2.60.40.10">
    <property type="entry name" value="Immunoglobulins"/>
    <property type="match status" value="2"/>
</dbReference>
<proteinExistence type="predicted"/>
<comment type="caution">
    <text evidence="3">The sequence shown here is derived from an EMBL/GenBank/DDBJ whole genome shotgun (WGS) entry which is preliminary data.</text>
</comment>
<dbReference type="STRING" id="1798543.A2898_00020"/>
<dbReference type="PROSITE" id="PS50853">
    <property type="entry name" value="FN3"/>
    <property type="match status" value="1"/>
</dbReference>
<evidence type="ECO:0000256" key="1">
    <source>
        <dbReference type="SAM" id="Phobius"/>
    </source>
</evidence>
<organism evidence="3 4">
    <name type="scientific">Candidatus Kerfeldbacteria bacterium RIFCSPLOWO2_01_FULL_48_11</name>
    <dbReference type="NCBI Taxonomy" id="1798543"/>
    <lineage>
        <taxon>Bacteria</taxon>
        <taxon>Candidatus Kerfeldiibacteriota</taxon>
    </lineage>
</organism>
<dbReference type="Proteomes" id="UP000179164">
    <property type="component" value="Unassembled WGS sequence"/>
</dbReference>
<dbReference type="InterPro" id="IPR036116">
    <property type="entry name" value="FN3_sf"/>
</dbReference>
<protein>
    <recommendedName>
        <fullName evidence="2">Fibronectin type-III domain-containing protein</fullName>
    </recommendedName>
</protein>
<feature type="transmembrane region" description="Helical" evidence="1">
    <location>
        <begin position="12"/>
        <end position="33"/>
    </location>
</feature>
<reference evidence="3 4" key="1">
    <citation type="journal article" date="2016" name="Nat. Commun.">
        <title>Thousands of microbial genomes shed light on interconnected biogeochemical processes in an aquifer system.</title>
        <authorList>
            <person name="Anantharaman K."/>
            <person name="Brown C.T."/>
            <person name="Hug L.A."/>
            <person name="Sharon I."/>
            <person name="Castelle C.J."/>
            <person name="Probst A.J."/>
            <person name="Thomas B.C."/>
            <person name="Singh A."/>
            <person name="Wilkins M.J."/>
            <person name="Karaoz U."/>
            <person name="Brodie E.L."/>
            <person name="Williams K.H."/>
            <person name="Hubbard S.S."/>
            <person name="Banfield J.F."/>
        </authorList>
    </citation>
    <scope>NUCLEOTIDE SEQUENCE [LARGE SCALE GENOMIC DNA]</scope>
</reference>
<keyword evidence="1" id="KW-0472">Membrane</keyword>
<dbReference type="SUPFAM" id="SSF49265">
    <property type="entry name" value="Fibronectin type III"/>
    <property type="match status" value="2"/>
</dbReference>
<evidence type="ECO:0000313" key="3">
    <source>
        <dbReference type="EMBL" id="OGY84344.1"/>
    </source>
</evidence>
<evidence type="ECO:0000313" key="4">
    <source>
        <dbReference type="Proteomes" id="UP000179164"/>
    </source>
</evidence>
<dbReference type="InterPro" id="IPR003961">
    <property type="entry name" value="FN3_dom"/>
</dbReference>
<dbReference type="CDD" id="cd00063">
    <property type="entry name" value="FN3"/>
    <property type="match status" value="1"/>
</dbReference>
<dbReference type="SMART" id="SM00060">
    <property type="entry name" value="FN3"/>
    <property type="match status" value="2"/>
</dbReference>
<name>A0A1G2B576_9BACT</name>
<gene>
    <name evidence="3" type="ORF">A2898_00020</name>
</gene>
<sequence>MLIQKRLTVQRKILIAVLVVIMIGAGIFAWLQYSAPTSLPATNTFDTLSGLSVRPIPDVKTDIVHDQRLLDTLPFGTGRFTEQPTITPRDSAIPISPQKIRVHDPSIGGVLVIFWELPDDHGADGIRVYRSTVAQQGSFNLVSEIDSNESYYEDETAVNGTQYYYIVKTCKRSGTQTSSDDTPFCGSKLQARESENTTSYAGIATDSVAPDAPANVTLGNIGDGSSVMVKWENPQNDDFSHVAIYRSDIPGVRGTQVITNLKDVTEYTDKNLIADIAYYYVVVAVDTSGNESIGFLYLTSGNRNPFAPIAF</sequence>
<evidence type="ECO:0000259" key="2">
    <source>
        <dbReference type="PROSITE" id="PS50853"/>
    </source>
</evidence>